<dbReference type="GO" id="GO:0003886">
    <property type="term" value="F:DNA (cytosine-5-)-methyltransferase activity"/>
    <property type="evidence" value="ECO:0007669"/>
    <property type="project" value="UniProtKB-EC"/>
</dbReference>
<dbReference type="Gene3D" id="3.40.50.150">
    <property type="entry name" value="Vaccinia Virus protein VP39"/>
    <property type="match status" value="1"/>
</dbReference>
<keyword evidence="2 5" id="KW-0489">Methyltransferase</keyword>
<dbReference type="EMBL" id="SNRY01000370">
    <property type="protein sequence ID" value="KAA6341716.1"/>
    <property type="molecule type" value="Genomic_DNA"/>
</dbReference>
<dbReference type="PROSITE" id="PS51679">
    <property type="entry name" value="SAM_MT_C5"/>
    <property type="match status" value="1"/>
</dbReference>
<dbReference type="InterPro" id="IPR001525">
    <property type="entry name" value="C5_MeTfrase"/>
</dbReference>
<dbReference type="GO" id="GO:0044027">
    <property type="term" value="P:negative regulation of gene expression via chromosomal CpG island methylation"/>
    <property type="evidence" value="ECO:0007669"/>
    <property type="project" value="TreeGrafter"/>
</dbReference>
<accession>A0A5J4S6K9</accession>
<dbReference type="PROSITE" id="PS00095">
    <property type="entry name" value="C5_MTASE_2"/>
    <property type="match status" value="1"/>
</dbReference>
<dbReference type="InterPro" id="IPR029063">
    <property type="entry name" value="SAM-dependent_MTases_sf"/>
</dbReference>
<dbReference type="InterPro" id="IPR050390">
    <property type="entry name" value="C5-Methyltransferase"/>
</dbReference>
<gene>
    <name evidence="5" type="ORF">EZS27_010505</name>
</gene>
<evidence type="ECO:0000256" key="1">
    <source>
        <dbReference type="ARBA" id="ARBA00011975"/>
    </source>
</evidence>
<dbReference type="PRINTS" id="PR00105">
    <property type="entry name" value="C5METTRFRASE"/>
</dbReference>
<reference evidence="5" key="1">
    <citation type="submission" date="2019-03" db="EMBL/GenBank/DDBJ databases">
        <title>Single cell metagenomics reveals metabolic interactions within the superorganism composed of flagellate Streblomastix strix and complex community of Bacteroidetes bacteria on its surface.</title>
        <authorList>
            <person name="Treitli S.C."/>
            <person name="Kolisko M."/>
            <person name="Husnik F."/>
            <person name="Keeling P."/>
            <person name="Hampl V."/>
        </authorList>
    </citation>
    <scope>NUCLEOTIDE SEQUENCE</scope>
    <source>
        <strain evidence="5">STM</strain>
    </source>
</reference>
<dbReference type="PANTHER" id="PTHR10629">
    <property type="entry name" value="CYTOSINE-SPECIFIC METHYLTRANSFERASE"/>
    <property type="match status" value="1"/>
</dbReference>
<dbReference type="Pfam" id="PF00145">
    <property type="entry name" value="DNA_methylase"/>
    <property type="match status" value="1"/>
</dbReference>
<protein>
    <recommendedName>
        <fullName evidence="1">DNA (cytosine-5-)-methyltransferase</fullName>
        <ecNumber evidence="1">2.1.1.37</ecNumber>
    </recommendedName>
</protein>
<comment type="caution">
    <text evidence="5">The sequence shown here is derived from an EMBL/GenBank/DDBJ whole genome shotgun (WGS) entry which is preliminary data.</text>
</comment>
<evidence type="ECO:0000313" key="5">
    <source>
        <dbReference type="EMBL" id="KAA6341716.1"/>
    </source>
</evidence>
<dbReference type="GO" id="GO:0005634">
    <property type="term" value="C:nucleus"/>
    <property type="evidence" value="ECO:0007669"/>
    <property type="project" value="TreeGrafter"/>
</dbReference>
<dbReference type="PANTHER" id="PTHR10629:SF52">
    <property type="entry name" value="DNA (CYTOSINE-5)-METHYLTRANSFERASE 1"/>
    <property type="match status" value="1"/>
</dbReference>
<dbReference type="NCBIfam" id="TIGR00675">
    <property type="entry name" value="dcm"/>
    <property type="match status" value="1"/>
</dbReference>
<dbReference type="GO" id="GO:0003677">
    <property type="term" value="F:DNA binding"/>
    <property type="evidence" value="ECO:0007669"/>
    <property type="project" value="TreeGrafter"/>
</dbReference>
<evidence type="ECO:0000256" key="4">
    <source>
        <dbReference type="ARBA" id="ARBA00022691"/>
    </source>
</evidence>
<sequence length="353" mass="40209">MPKNDNIAVIDLFCGIGGLSQGFVMENFNVVSGYDNDVSCRYTYETNNKAIFHNEDVSKLDGKKLNNEFGGKLKILVGCAPCQPFSPYSFRIKDKDPDKMNLLYSFFRLVEETQPTIVSMENVPQLVDFSKFTIFKDFHEGLKLLGYFVSYQVVFCPDYGIPQRRRRLVLLASKLGEISLIPKTHIPEHYVTVKNAIGDLEPVEAGEYDKKDPLHRARKLSDLNLKRIRHTKEGEGWKSWPKELVLDCFKKPSGQSYGSVYGRMKWDEPAPTMTTHCTGLGNGRFGHPEQDRAITLREAALFQTFPMDYKFYESLDQYNPSVICKQIGNAVPPKLGQVIAKSIKEHLIQYGKI</sequence>
<dbReference type="SUPFAM" id="SSF53335">
    <property type="entry name" value="S-adenosyl-L-methionine-dependent methyltransferases"/>
    <property type="match status" value="1"/>
</dbReference>
<name>A0A5J4S6K9_9ZZZZ</name>
<evidence type="ECO:0000256" key="3">
    <source>
        <dbReference type="ARBA" id="ARBA00022679"/>
    </source>
</evidence>
<dbReference type="Gene3D" id="3.90.120.10">
    <property type="entry name" value="DNA Methylase, subunit A, domain 2"/>
    <property type="match status" value="1"/>
</dbReference>
<organism evidence="5">
    <name type="scientific">termite gut metagenome</name>
    <dbReference type="NCBI Taxonomy" id="433724"/>
    <lineage>
        <taxon>unclassified sequences</taxon>
        <taxon>metagenomes</taxon>
        <taxon>organismal metagenomes</taxon>
    </lineage>
</organism>
<dbReference type="InterPro" id="IPR031303">
    <property type="entry name" value="C5_meth_CS"/>
</dbReference>
<keyword evidence="4" id="KW-0949">S-adenosyl-L-methionine</keyword>
<dbReference type="AlphaFoldDB" id="A0A5J4S6K9"/>
<evidence type="ECO:0000256" key="2">
    <source>
        <dbReference type="ARBA" id="ARBA00022603"/>
    </source>
</evidence>
<proteinExistence type="predicted"/>
<dbReference type="GO" id="GO:0032259">
    <property type="term" value="P:methylation"/>
    <property type="evidence" value="ECO:0007669"/>
    <property type="project" value="UniProtKB-KW"/>
</dbReference>
<dbReference type="PROSITE" id="PS00094">
    <property type="entry name" value="C5_MTASE_1"/>
    <property type="match status" value="1"/>
</dbReference>
<keyword evidence="3 5" id="KW-0808">Transferase</keyword>
<dbReference type="InterPro" id="IPR018117">
    <property type="entry name" value="C5_DNA_meth_AS"/>
</dbReference>
<dbReference type="EC" id="2.1.1.37" evidence="1"/>